<feature type="region of interest" description="Disordered" evidence="1">
    <location>
        <begin position="1"/>
        <end position="22"/>
    </location>
</feature>
<proteinExistence type="predicted"/>
<feature type="region of interest" description="Disordered" evidence="1">
    <location>
        <begin position="84"/>
        <end position="192"/>
    </location>
</feature>
<keyword evidence="2" id="KW-1133">Transmembrane helix</keyword>
<feature type="compositionally biased region" description="Basic residues" evidence="1">
    <location>
        <begin position="142"/>
        <end position="153"/>
    </location>
</feature>
<organism evidence="3 4">
    <name type="scientific">Anser brachyrhynchus</name>
    <name type="common">Pink-footed goose</name>
    <dbReference type="NCBI Taxonomy" id="132585"/>
    <lineage>
        <taxon>Eukaryota</taxon>
        <taxon>Metazoa</taxon>
        <taxon>Chordata</taxon>
        <taxon>Craniata</taxon>
        <taxon>Vertebrata</taxon>
        <taxon>Euteleostomi</taxon>
        <taxon>Archelosauria</taxon>
        <taxon>Archosauria</taxon>
        <taxon>Dinosauria</taxon>
        <taxon>Saurischia</taxon>
        <taxon>Theropoda</taxon>
        <taxon>Coelurosauria</taxon>
        <taxon>Aves</taxon>
        <taxon>Neognathae</taxon>
        <taxon>Galloanserae</taxon>
        <taxon>Anseriformes</taxon>
        <taxon>Anatidae</taxon>
        <taxon>Anserinae</taxon>
        <taxon>Anser</taxon>
    </lineage>
</organism>
<dbReference type="Ensembl" id="ENSABRT00000016695.1">
    <property type="protein sequence ID" value="ENSABRP00000011684.1"/>
    <property type="gene ID" value="ENSABRG00000010474.1"/>
</dbReference>
<evidence type="ECO:0000256" key="2">
    <source>
        <dbReference type="SAM" id="Phobius"/>
    </source>
</evidence>
<evidence type="ECO:0000313" key="4">
    <source>
        <dbReference type="Proteomes" id="UP000694426"/>
    </source>
</evidence>
<keyword evidence="4" id="KW-1185">Reference proteome</keyword>
<evidence type="ECO:0000313" key="3">
    <source>
        <dbReference type="Ensembl" id="ENSABRP00000011684.1"/>
    </source>
</evidence>
<name>A0A8B9I636_9AVES</name>
<keyword evidence="2" id="KW-0472">Membrane</keyword>
<accession>A0A8B9I636</accession>
<evidence type="ECO:0000256" key="1">
    <source>
        <dbReference type="SAM" id="MobiDB-lite"/>
    </source>
</evidence>
<keyword evidence="2" id="KW-0812">Transmembrane</keyword>
<feature type="transmembrane region" description="Helical" evidence="2">
    <location>
        <begin position="44"/>
        <end position="64"/>
    </location>
</feature>
<feature type="compositionally biased region" description="Low complexity" evidence="1">
    <location>
        <begin position="171"/>
        <end position="182"/>
    </location>
</feature>
<reference evidence="3" key="1">
    <citation type="submission" date="2025-08" db="UniProtKB">
        <authorList>
            <consortium name="Ensembl"/>
        </authorList>
    </citation>
    <scope>IDENTIFICATION</scope>
</reference>
<dbReference type="GeneTree" id="ENSGT00960000192514"/>
<dbReference type="Proteomes" id="UP000694426">
    <property type="component" value="Unplaced"/>
</dbReference>
<reference evidence="3" key="2">
    <citation type="submission" date="2025-09" db="UniProtKB">
        <authorList>
            <consortium name="Ensembl"/>
        </authorList>
    </citation>
    <scope>IDENTIFICATION</scope>
</reference>
<protein>
    <submittedName>
        <fullName evidence="3">Uncharacterized protein</fullName>
    </submittedName>
</protein>
<dbReference type="AlphaFoldDB" id="A0A8B9I636"/>
<sequence>MFPVLPGRAGGERGGQPPLWTPRPHPAGCLELVKRQLFRVGEDWYFLFVLGVLMALISFMMDLIPSGKVLSRAWGPRQSQHPWVALSGARRPRRGNHSTHGWRSVGRGDHVEGTTAPTGGAQGVPVPPAPGDGSQGGEGAKGRRGPQHPRRVLSRVLGTQHHSTGKDAPWGRGPAAPVAPTGGAQGGEDTVG</sequence>